<accession>A0AAV7W9N3</accession>
<protein>
    <submittedName>
        <fullName evidence="1">Uncharacterized protein</fullName>
    </submittedName>
</protein>
<reference evidence="1" key="1">
    <citation type="journal article" date="2022" name="bioRxiv">
        <title>Sequencing and chromosome-scale assembly of the giantPleurodeles waltlgenome.</title>
        <authorList>
            <person name="Brown T."/>
            <person name="Elewa A."/>
            <person name="Iarovenko S."/>
            <person name="Subramanian E."/>
            <person name="Araus A.J."/>
            <person name="Petzold A."/>
            <person name="Susuki M."/>
            <person name="Suzuki K.-i.T."/>
            <person name="Hayashi T."/>
            <person name="Toyoda A."/>
            <person name="Oliveira C."/>
            <person name="Osipova E."/>
            <person name="Leigh N.D."/>
            <person name="Simon A."/>
            <person name="Yun M.H."/>
        </authorList>
    </citation>
    <scope>NUCLEOTIDE SEQUENCE</scope>
    <source>
        <strain evidence="1">20211129_DDA</strain>
        <tissue evidence="1">Liver</tissue>
    </source>
</reference>
<dbReference type="AlphaFoldDB" id="A0AAV7W9N3"/>
<dbReference type="EMBL" id="JANPWB010000002">
    <property type="protein sequence ID" value="KAJ1209676.1"/>
    <property type="molecule type" value="Genomic_DNA"/>
</dbReference>
<name>A0AAV7W9N3_PLEWA</name>
<sequence length="74" mass="8211">MIEERRVLGRGYHQSTVTSPKSLTALEADLQTYQPYVYEKRHGEPQCAATDDVPKIANSSVLAFLYASDAVLLP</sequence>
<proteinExistence type="predicted"/>
<comment type="caution">
    <text evidence="1">The sequence shown here is derived from an EMBL/GenBank/DDBJ whole genome shotgun (WGS) entry which is preliminary data.</text>
</comment>
<gene>
    <name evidence="1" type="ORF">NDU88_005049</name>
</gene>
<organism evidence="1 2">
    <name type="scientific">Pleurodeles waltl</name>
    <name type="common">Iberian ribbed newt</name>
    <dbReference type="NCBI Taxonomy" id="8319"/>
    <lineage>
        <taxon>Eukaryota</taxon>
        <taxon>Metazoa</taxon>
        <taxon>Chordata</taxon>
        <taxon>Craniata</taxon>
        <taxon>Vertebrata</taxon>
        <taxon>Euteleostomi</taxon>
        <taxon>Amphibia</taxon>
        <taxon>Batrachia</taxon>
        <taxon>Caudata</taxon>
        <taxon>Salamandroidea</taxon>
        <taxon>Salamandridae</taxon>
        <taxon>Pleurodelinae</taxon>
        <taxon>Pleurodeles</taxon>
    </lineage>
</organism>
<dbReference type="Proteomes" id="UP001066276">
    <property type="component" value="Chromosome 1_2"/>
</dbReference>
<keyword evidence="2" id="KW-1185">Reference proteome</keyword>
<evidence type="ECO:0000313" key="1">
    <source>
        <dbReference type="EMBL" id="KAJ1209676.1"/>
    </source>
</evidence>
<evidence type="ECO:0000313" key="2">
    <source>
        <dbReference type="Proteomes" id="UP001066276"/>
    </source>
</evidence>